<accession>A0A2S6C4H4</accession>
<keyword evidence="2" id="KW-1133">Transmembrane helix</keyword>
<sequence length="303" mass="35346">MRYEDCSQLSATVHSNFDFSLTTASPPSTMNHKSYDLVQQEEKSEEFGLISNTFKNKEDKSKTLKRTILLLSTALLILLLLAIVMTQWPHVQYHDTQTSPLFKAGDITYHTQRFNGSFFKKTVFRNDASPEVDAAWEGLGVDYRPMLIPAEKARQAGLRYDQVQLSDKYGAYFFGIHQLHCLNLLRQALWFNFSYYVQKGEGAFINNATVLKTHVTHCLDMLRQQLVCNIDTDLLGEVWFYPSDRDVNGPRPFVDFNTEHRCRNFDVVRQYAEEHQIPEFEENYPEHYFHWPEDGYRIFNGTP</sequence>
<proteinExistence type="inferred from homology"/>
<dbReference type="PANTHER" id="PTHR33365:SF13">
    <property type="entry name" value="TAT PATHWAY SIGNAL SEQUENCE"/>
    <property type="match status" value="1"/>
</dbReference>
<reference evidence="4" key="1">
    <citation type="journal article" date="2017" name="bioRxiv">
        <title>Conservation of a gene cluster reveals novel cercosporin biosynthetic mechanisms and extends production to the genus Colletotrichum.</title>
        <authorList>
            <person name="de Jonge R."/>
            <person name="Ebert M.K."/>
            <person name="Huitt-Roehl C.R."/>
            <person name="Pal P."/>
            <person name="Suttle J.C."/>
            <person name="Spanner R.E."/>
            <person name="Neubauer J.D."/>
            <person name="Jurick W.M.II."/>
            <person name="Stott K.A."/>
            <person name="Secor G.A."/>
            <person name="Thomma B.P.H.J."/>
            <person name="Van de Peer Y."/>
            <person name="Townsend C.A."/>
            <person name="Bolton M.D."/>
        </authorList>
    </citation>
    <scope>NUCLEOTIDE SEQUENCE [LARGE SCALE GENOMIC DNA]</scope>
    <source>
        <strain evidence="4">CBS538.71</strain>
    </source>
</reference>
<dbReference type="Pfam" id="PF11807">
    <property type="entry name" value="UstYa"/>
    <property type="match status" value="1"/>
</dbReference>
<name>A0A2S6C4H4_9PEZI</name>
<evidence type="ECO:0000256" key="1">
    <source>
        <dbReference type="ARBA" id="ARBA00035112"/>
    </source>
</evidence>
<dbReference type="GO" id="GO:0043386">
    <property type="term" value="P:mycotoxin biosynthetic process"/>
    <property type="evidence" value="ECO:0007669"/>
    <property type="project" value="InterPro"/>
</dbReference>
<gene>
    <name evidence="3" type="ORF">CBER1_06161</name>
</gene>
<feature type="transmembrane region" description="Helical" evidence="2">
    <location>
        <begin position="67"/>
        <end position="88"/>
    </location>
</feature>
<dbReference type="Proteomes" id="UP000237631">
    <property type="component" value="Unassembled WGS sequence"/>
</dbReference>
<protein>
    <recommendedName>
        <fullName evidence="5">Tat pathway signal sequence</fullName>
    </recommendedName>
</protein>
<evidence type="ECO:0000313" key="3">
    <source>
        <dbReference type="EMBL" id="PPJ54621.1"/>
    </source>
</evidence>
<keyword evidence="2" id="KW-0472">Membrane</keyword>
<evidence type="ECO:0008006" key="5">
    <source>
        <dbReference type="Google" id="ProtNLM"/>
    </source>
</evidence>
<keyword evidence="2" id="KW-0812">Transmembrane</keyword>
<dbReference type="EMBL" id="PNEN01000560">
    <property type="protein sequence ID" value="PPJ54621.1"/>
    <property type="molecule type" value="Genomic_DNA"/>
</dbReference>
<organism evidence="3 4">
    <name type="scientific">Cercospora berteroae</name>
    <dbReference type="NCBI Taxonomy" id="357750"/>
    <lineage>
        <taxon>Eukaryota</taxon>
        <taxon>Fungi</taxon>
        <taxon>Dikarya</taxon>
        <taxon>Ascomycota</taxon>
        <taxon>Pezizomycotina</taxon>
        <taxon>Dothideomycetes</taxon>
        <taxon>Dothideomycetidae</taxon>
        <taxon>Mycosphaerellales</taxon>
        <taxon>Mycosphaerellaceae</taxon>
        <taxon>Cercospora</taxon>
    </lineage>
</organism>
<keyword evidence="4" id="KW-1185">Reference proteome</keyword>
<dbReference type="PANTHER" id="PTHR33365">
    <property type="entry name" value="YALI0B05434P"/>
    <property type="match status" value="1"/>
</dbReference>
<evidence type="ECO:0000256" key="2">
    <source>
        <dbReference type="SAM" id="Phobius"/>
    </source>
</evidence>
<dbReference type="STRING" id="357750.A0A2S6C4H4"/>
<comment type="similarity">
    <text evidence="1">Belongs to the ustYa family.</text>
</comment>
<evidence type="ECO:0000313" key="4">
    <source>
        <dbReference type="Proteomes" id="UP000237631"/>
    </source>
</evidence>
<dbReference type="InterPro" id="IPR021765">
    <property type="entry name" value="UstYa-like"/>
</dbReference>
<dbReference type="AlphaFoldDB" id="A0A2S6C4H4"/>
<comment type="caution">
    <text evidence="3">The sequence shown here is derived from an EMBL/GenBank/DDBJ whole genome shotgun (WGS) entry which is preliminary data.</text>
</comment>
<dbReference type="OrthoDB" id="3687641at2759"/>